<keyword evidence="3" id="KW-0865">Zymogen</keyword>
<comment type="caution">
    <text evidence="6">The sequence shown here is derived from an EMBL/GenBank/DDBJ whole genome shotgun (WGS) entry which is preliminary data.</text>
</comment>
<proteinExistence type="inferred from homology"/>
<evidence type="ECO:0000256" key="4">
    <source>
        <dbReference type="PIRSR" id="PIRSR001227-1"/>
    </source>
</evidence>
<gene>
    <name evidence="6" type="ORF">EJB06_19460</name>
</gene>
<dbReference type="Pfam" id="PF01804">
    <property type="entry name" value="Penicil_amidase"/>
    <property type="match status" value="1"/>
</dbReference>
<dbReference type="PANTHER" id="PTHR34218:SF4">
    <property type="entry name" value="ACYL-HOMOSERINE LACTONE ACYLASE QUIP"/>
    <property type="match status" value="1"/>
</dbReference>
<dbReference type="EMBL" id="RXLQ01000010">
    <property type="protein sequence ID" value="RSZ57337.1"/>
    <property type="molecule type" value="Genomic_DNA"/>
</dbReference>
<dbReference type="GO" id="GO:0046872">
    <property type="term" value="F:metal ion binding"/>
    <property type="evidence" value="ECO:0007669"/>
    <property type="project" value="UniProtKB-KW"/>
</dbReference>
<evidence type="ECO:0000256" key="1">
    <source>
        <dbReference type="ARBA" id="ARBA00006586"/>
    </source>
</evidence>
<dbReference type="Gene3D" id="1.10.1400.10">
    <property type="match status" value="1"/>
</dbReference>
<dbReference type="OrthoDB" id="9760084at2"/>
<dbReference type="Proteomes" id="UP000278085">
    <property type="component" value="Unassembled WGS sequence"/>
</dbReference>
<feature type="binding site" evidence="5">
    <location>
        <position position="345"/>
    </location>
    <ligand>
        <name>Ca(2+)</name>
        <dbReference type="ChEBI" id="CHEBI:29108"/>
    </ligand>
</feature>
<dbReference type="InterPro" id="IPR002692">
    <property type="entry name" value="S45"/>
</dbReference>
<evidence type="ECO:0000256" key="3">
    <source>
        <dbReference type="ARBA" id="ARBA00023145"/>
    </source>
</evidence>
<keyword evidence="5" id="KW-0106">Calcium</keyword>
<evidence type="ECO:0000256" key="5">
    <source>
        <dbReference type="PIRSR" id="PIRSR001227-2"/>
    </source>
</evidence>
<comment type="cofactor">
    <cofactor evidence="5">
        <name>Ca(2+)</name>
        <dbReference type="ChEBI" id="CHEBI:29108"/>
    </cofactor>
    <text evidence="5">Binds 1 Ca(2+) ion per dimer.</text>
</comment>
<accession>A0A430HII0</accession>
<evidence type="ECO:0000256" key="2">
    <source>
        <dbReference type="ARBA" id="ARBA00022801"/>
    </source>
</evidence>
<dbReference type="PANTHER" id="PTHR34218">
    <property type="entry name" value="PEPTIDASE S45 PENICILLIN AMIDASE"/>
    <property type="match status" value="1"/>
</dbReference>
<dbReference type="PIRSF" id="PIRSF001227">
    <property type="entry name" value="Pen_acylase"/>
    <property type="match status" value="1"/>
</dbReference>
<feature type="binding site" evidence="5">
    <location>
        <position position="193"/>
    </location>
    <ligand>
        <name>Ca(2+)</name>
        <dbReference type="ChEBI" id="CHEBI:29108"/>
    </ligand>
</feature>
<dbReference type="CDD" id="cd03747">
    <property type="entry name" value="Ntn_PGA_like"/>
    <property type="match status" value="1"/>
</dbReference>
<evidence type="ECO:0000313" key="6">
    <source>
        <dbReference type="EMBL" id="RSZ57337.1"/>
    </source>
</evidence>
<name>A0A430HII0_9BURK</name>
<protein>
    <submittedName>
        <fullName evidence="6">Penicillin acylase family protein</fullName>
    </submittedName>
</protein>
<dbReference type="InterPro" id="IPR023343">
    <property type="entry name" value="Penicillin_amidase_dom1"/>
</dbReference>
<dbReference type="Gene3D" id="2.30.120.10">
    <property type="match status" value="1"/>
</dbReference>
<comment type="similarity">
    <text evidence="1">Belongs to the peptidase S45 family.</text>
</comment>
<dbReference type="InterPro" id="IPR029055">
    <property type="entry name" value="Ntn_hydrolases_N"/>
</dbReference>
<dbReference type="Gene3D" id="3.60.20.10">
    <property type="entry name" value="Glutamine Phosphoribosylpyrophosphate, subunit 1, domain 1"/>
    <property type="match status" value="1"/>
</dbReference>
<dbReference type="InterPro" id="IPR043147">
    <property type="entry name" value="Penicillin_amidase_A-knob"/>
</dbReference>
<evidence type="ECO:0000313" key="7">
    <source>
        <dbReference type="Proteomes" id="UP000278085"/>
    </source>
</evidence>
<dbReference type="AlphaFoldDB" id="A0A430HII0"/>
<keyword evidence="5" id="KW-0479">Metal-binding</keyword>
<reference evidence="6 7" key="1">
    <citation type="submission" date="2018-12" db="EMBL/GenBank/DDBJ databases">
        <authorList>
            <person name="Yang E."/>
        </authorList>
    </citation>
    <scope>NUCLEOTIDE SEQUENCE [LARGE SCALE GENOMIC DNA]</scope>
    <source>
        <strain evidence="6 7">SOD</strain>
    </source>
</reference>
<organism evidence="6 7">
    <name type="scientific">Massilia atriviolacea</name>
    <dbReference type="NCBI Taxonomy" id="2495579"/>
    <lineage>
        <taxon>Bacteria</taxon>
        <taxon>Pseudomonadati</taxon>
        <taxon>Pseudomonadota</taxon>
        <taxon>Betaproteobacteria</taxon>
        <taxon>Burkholderiales</taxon>
        <taxon>Oxalobacteraceae</taxon>
        <taxon>Telluria group</taxon>
        <taxon>Massilia</taxon>
    </lineage>
</organism>
<dbReference type="GO" id="GO:0017000">
    <property type="term" value="P:antibiotic biosynthetic process"/>
    <property type="evidence" value="ECO:0007669"/>
    <property type="project" value="InterPro"/>
</dbReference>
<feature type="active site" description="Nucleophile" evidence="4">
    <location>
        <position position="264"/>
    </location>
</feature>
<dbReference type="Gene3D" id="1.10.439.10">
    <property type="entry name" value="Penicillin Amidohydrolase, domain 1"/>
    <property type="match status" value="1"/>
</dbReference>
<dbReference type="InterPro" id="IPR043146">
    <property type="entry name" value="Penicillin_amidase_N_B-knob"/>
</dbReference>
<keyword evidence="2" id="KW-0378">Hydrolase</keyword>
<dbReference type="SUPFAM" id="SSF56235">
    <property type="entry name" value="N-terminal nucleophile aminohydrolases (Ntn hydrolases)"/>
    <property type="match status" value="1"/>
</dbReference>
<feature type="binding site" evidence="5">
    <location>
        <position position="342"/>
    </location>
    <ligand>
        <name>Ca(2+)</name>
        <dbReference type="ChEBI" id="CHEBI:29108"/>
    </ligand>
</feature>
<sequence>MRTRGIKVWSLRLLVGLLVLLVLAALAVWLYLRASLARLDGEIKAPGLSAPVTVARDERGVPLISGDRRADIAYATGFVHAQERFFQMDLLRRVGAGELSELFGARALPRDRANRLHRFRARVAASLTLLNPADRLLLERYVAGVNAGLNSLSANPFEYALIGVKPRPWSVEDSLLVVCAMYFDLQGTAEPRELTRGWIRERSDAAQLAFLLPEASKWDAPLDAAGVDFTQAPIPPAPPAWWGKPGKPQANKLASVDFIDAVGSNNWAVAGSRSKDGAAIVADDMHLGLSLPNIWYRLAIRYPDAKGAPRRIVGVTLPGAPPVIIAGSNGRVAWGYTNSYADLLDLVMLGQDARRAGELRTPAGWEKPATVVETILVKGAPAERMTVQDTSFGPVRDAGGKPYAIHWLAHAPASLNLHPIRLETVDTLDEALAVAATIGIPSQNFVGGDDKGNIGWTISGALPRRSQPGSGATFPLLLDGGQATFDGALAPSDYPRVVNPPGGQISTANSRQLNGPGARILGDGGFDIGARNRQIRDALAALGPRTDVAGVYGVALDDRALFIAPWRARAIKALDAAALQGKPQRAQFLELLNKSWSGRASVESSGYRLSRHFMWALGDLLFEGADGELAQIHPKSKVALATPRWPEVVARLLDEQPAAWLPPGHANWQSVQLAAIDRVIAELAAEGLPLDKATWGERNTAAIAHPIAAAVPFLARWLSAPPDMLPGDAHMPRVSGRNFGQSERMTVSPGREEQGVFNMPGGQSGHPLSPYFLDGHADWVSGKPTPLLPGAARHTLTFK</sequence>
<keyword evidence="7" id="KW-1185">Reference proteome</keyword>
<dbReference type="RefSeq" id="WP_126075681.1">
    <property type="nucleotide sequence ID" value="NZ_CP051166.1"/>
</dbReference>
<dbReference type="InterPro" id="IPR014395">
    <property type="entry name" value="Pen/GL7ACA/AHL_acylase"/>
</dbReference>
<dbReference type="GO" id="GO:0016811">
    <property type="term" value="F:hydrolase activity, acting on carbon-nitrogen (but not peptide) bonds, in linear amides"/>
    <property type="evidence" value="ECO:0007669"/>
    <property type="project" value="InterPro"/>
</dbReference>